<sequence length="60" mass="6621">MNDLGTFVGNCILIVMGIAVLFGNTEDLGYAAIFGIVAIIASITYKLVTDEEFRHRFTKH</sequence>
<proteinExistence type="predicted"/>
<dbReference type="InParanoid" id="A0A2I1DIW9"/>
<evidence type="ECO:0000256" key="1">
    <source>
        <dbReference type="SAM" id="Phobius"/>
    </source>
</evidence>
<accession>A0A2I1DIW9</accession>
<dbReference type="AlphaFoldDB" id="A0A2I1DIW9"/>
<name>A0A2I1DIW9_9PROT</name>
<dbReference type="Proteomes" id="UP000234329">
    <property type="component" value="Unassembled WGS sequence"/>
</dbReference>
<feature type="transmembrane region" description="Helical" evidence="1">
    <location>
        <begin position="29"/>
        <end position="48"/>
    </location>
</feature>
<reference evidence="2 3" key="1">
    <citation type="submission" date="2017-03" db="EMBL/GenBank/DDBJ databases">
        <title>Draft genime sequence of the acidophilic sulfur-oxidizing bacterium Acidithiobacillus sp. SH, isolated from seawater.</title>
        <authorList>
            <person name="Sharmin S."/>
            <person name="Tokuhisa M."/>
            <person name="Kanao T."/>
            <person name="Kamimura K."/>
        </authorList>
    </citation>
    <scope>NUCLEOTIDE SEQUENCE [LARGE SCALE GENOMIC DNA]</scope>
    <source>
        <strain evidence="2 3">SH</strain>
    </source>
</reference>
<keyword evidence="1" id="KW-1133">Transmembrane helix</keyword>
<gene>
    <name evidence="2" type="ORF">B1757_12790</name>
</gene>
<organism evidence="2 3">
    <name type="scientific">Acidithiobacillus marinus</name>
    <dbReference type="NCBI Taxonomy" id="187490"/>
    <lineage>
        <taxon>Bacteria</taxon>
        <taxon>Pseudomonadati</taxon>
        <taxon>Pseudomonadota</taxon>
        <taxon>Acidithiobacillia</taxon>
        <taxon>Acidithiobacillales</taxon>
        <taxon>Acidithiobacillaceae</taxon>
        <taxon>Acidithiobacillus</taxon>
    </lineage>
</organism>
<keyword evidence="3" id="KW-1185">Reference proteome</keyword>
<evidence type="ECO:0000313" key="2">
    <source>
        <dbReference type="EMBL" id="PKY09820.1"/>
    </source>
</evidence>
<dbReference type="EMBL" id="MXAV01000048">
    <property type="protein sequence ID" value="PKY09820.1"/>
    <property type="molecule type" value="Genomic_DNA"/>
</dbReference>
<evidence type="ECO:0000313" key="3">
    <source>
        <dbReference type="Proteomes" id="UP000234329"/>
    </source>
</evidence>
<keyword evidence="1" id="KW-0812">Transmembrane</keyword>
<protein>
    <submittedName>
        <fullName evidence="2">Uncharacterized protein</fullName>
    </submittedName>
</protein>
<keyword evidence="1" id="KW-0472">Membrane</keyword>
<dbReference type="RefSeq" id="WP_101538690.1">
    <property type="nucleotide sequence ID" value="NZ_MXAV01000048.1"/>
</dbReference>
<feature type="transmembrane region" description="Helical" evidence="1">
    <location>
        <begin position="7"/>
        <end position="23"/>
    </location>
</feature>
<comment type="caution">
    <text evidence="2">The sequence shown here is derived from an EMBL/GenBank/DDBJ whole genome shotgun (WGS) entry which is preliminary data.</text>
</comment>